<dbReference type="GO" id="GO:0005737">
    <property type="term" value="C:cytoplasm"/>
    <property type="evidence" value="ECO:0007669"/>
    <property type="project" value="UniProtKB-SubCell"/>
</dbReference>
<keyword evidence="6" id="KW-0175">Coiled coil</keyword>
<evidence type="ECO:0000256" key="5">
    <source>
        <dbReference type="ARBA" id="ARBA00022989"/>
    </source>
</evidence>
<evidence type="ECO:0000256" key="1">
    <source>
        <dbReference type="ARBA" id="ARBA00004167"/>
    </source>
</evidence>
<keyword evidence="10" id="KW-1185">Reference proteome</keyword>
<evidence type="ECO:0000256" key="9">
    <source>
        <dbReference type="SAM" id="Phobius"/>
    </source>
</evidence>
<evidence type="ECO:0000313" key="10">
    <source>
        <dbReference type="Proteomes" id="UP000515152"/>
    </source>
</evidence>
<evidence type="ECO:0000256" key="3">
    <source>
        <dbReference type="ARBA" id="ARBA00022490"/>
    </source>
</evidence>
<keyword evidence="3" id="KW-0963">Cytoplasm</keyword>
<dbReference type="InterPro" id="IPR008677">
    <property type="entry name" value="MRVI1"/>
</dbReference>
<feature type="region of interest" description="Disordered" evidence="8">
    <location>
        <begin position="163"/>
        <end position="227"/>
    </location>
</feature>
<evidence type="ECO:0000256" key="4">
    <source>
        <dbReference type="ARBA" id="ARBA00022692"/>
    </source>
</evidence>
<dbReference type="GO" id="GO:0016020">
    <property type="term" value="C:membrane"/>
    <property type="evidence" value="ECO:0007669"/>
    <property type="project" value="UniProtKB-SubCell"/>
</dbReference>
<dbReference type="Pfam" id="PF05781">
    <property type="entry name" value="MRVI1"/>
    <property type="match status" value="1"/>
</dbReference>
<feature type="compositionally biased region" description="Polar residues" evidence="8">
    <location>
        <begin position="204"/>
        <end position="214"/>
    </location>
</feature>
<protein>
    <submittedName>
        <fullName evidence="11">Inositol 1,4,5-triphosphate receptor associated 2 isoform X3</fullName>
    </submittedName>
</protein>
<keyword evidence="11" id="KW-0675">Receptor</keyword>
<evidence type="ECO:0000313" key="11">
    <source>
        <dbReference type="RefSeq" id="XP_042563696.1"/>
    </source>
</evidence>
<dbReference type="GeneID" id="105900403"/>
<name>A0A8M1KHZ2_CLUHA</name>
<organism evidence="10 11">
    <name type="scientific">Clupea harengus</name>
    <name type="common">Atlantic herring</name>
    <dbReference type="NCBI Taxonomy" id="7950"/>
    <lineage>
        <taxon>Eukaryota</taxon>
        <taxon>Metazoa</taxon>
        <taxon>Chordata</taxon>
        <taxon>Craniata</taxon>
        <taxon>Vertebrata</taxon>
        <taxon>Euteleostomi</taxon>
        <taxon>Actinopterygii</taxon>
        <taxon>Neopterygii</taxon>
        <taxon>Teleostei</taxon>
        <taxon>Clupei</taxon>
        <taxon>Clupeiformes</taxon>
        <taxon>Clupeoidei</taxon>
        <taxon>Clupeidae</taxon>
        <taxon>Clupea</taxon>
    </lineage>
</organism>
<evidence type="ECO:0000256" key="6">
    <source>
        <dbReference type="ARBA" id="ARBA00023054"/>
    </source>
</evidence>
<sequence length="318" mass="35475">MTVQWRRRTCRWSSATPKTPCRMTHCVDKQLLKARCVDGEASEILGKMETCLKTLGSAMDDIIAAAEMLGAAHQEARVSHAVELMSVHVDHLKRRHTMDSAELLETRRLILKTRGRLLSDNTDDGDVRVVRQSSQQHFALRRRVSVTLLPSVAQLSDLEARFSEGMKASEDTGSQRPEGGSRERNTQADSTEGCFPPRLRRHTLQTQASIQSQESESDCSAVPSPVPSALRLRRRSALLEQEGTGSSEENEGSRETSEQSPPVSEPPSSEPHCMCPVQRSLPQWVSTSRFVIKLLSLAAIFCVVFLWVLLLLLKMQMT</sequence>
<keyword evidence="7 9" id="KW-0472">Membrane</keyword>
<evidence type="ECO:0000256" key="7">
    <source>
        <dbReference type="ARBA" id="ARBA00023136"/>
    </source>
</evidence>
<reference evidence="11" key="1">
    <citation type="submission" date="2025-08" db="UniProtKB">
        <authorList>
            <consortium name="RefSeq"/>
        </authorList>
    </citation>
    <scope>IDENTIFICATION</scope>
</reference>
<dbReference type="Proteomes" id="UP000515152">
    <property type="component" value="Chromosome 5"/>
</dbReference>
<keyword evidence="4 9" id="KW-0812">Transmembrane</keyword>
<evidence type="ECO:0000256" key="2">
    <source>
        <dbReference type="ARBA" id="ARBA00004496"/>
    </source>
</evidence>
<feature type="transmembrane region" description="Helical" evidence="9">
    <location>
        <begin position="290"/>
        <end position="313"/>
    </location>
</feature>
<accession>A0A8M1KHZ2</accession>
<dbReference type="PANTHER" id="PTHR15352:SF4">
    <property type="entry name" value="LYMPHOID-RESTRICTED MEMBRANE PROTEIN-LIKE ISOFORM X1"/>
    <property type="match status" value="1"/>
</dbReference>
<dbReference type="PANTHER" id="PTHR15352">
    <property type="entry name" value="LYMPHOID-RESTRICTED MEMBRANE PROTEIN, JAW1"/>
    <property type="match status" value="1"/>
</dbReference>
<comment type="subcellular location">
    <subcellularLocation>
        <location evidence="2">Cytoplasm</location>
    </subcellularLocation>
    <subcellularLocation>
        <location evidence="1">Membrane</location>
        <topology evidence="1">Single-pass membrane protein</topology>
    </subcellularLocation>
</comment>
<evidence type="ECO:0000256" key="8">
    <source>
        <dbReference type="SAM" id="MobiDB-lite"/>
    </source>
</evidence>
<keyword evidence="5 9" id="KW-1133">Transmembrane helix</keyword>
<dbReference type="AlphaFoldDB" id="A0A8M1KHZ2"/>
<proteinExistence type="predicted"/>
<gene>
    <name evidence="11" type="primary">si:ch73-352p18.4</name>
</gene>
<dbReference type="RefSeq" id="XP_042563696.1">
    <property type="nucleotide sequence ID" value="XM_042707762.1"/>
</dbReference>
<feature type="region of interest" description="Disordered" evidence="8">
    <location>
        <begin position="239"/>
        <end position="274"/>
    </location>
</feature>